<proteinExistence type="inferred from homology"/>
<dbReference type="GO" id="GO:0003690">
    <property type="term" value="F:double-stranded DNA binding"/>
    <property type="evidence" value="ECO:0007669"/>
    <property type="project" value="UniProtKB-ARBA"/>
</dbReference>
<evidence type="ECO:0000256" key="13">
    <source>
        <dbReference type="ARBA" id="ARBA00023295"/>
    </source>
</evidence>
<dbReference type="SUPFAM" id="SSF46946">
    <property type="entry name" value="S13-like H2TH domain"/>
    <property type="match status" value="1"/>
</dbReference>
<dbReference type="EC" id="3.2.2.23" evidence="15"/>
<comment type="catalytic activity">
    <reaction evidence="14 15">
        <text>2'-deoxyribonucleotide-(2'-deoxyribose 5'-phosphate)-2'-deoxyribonucleotide-DNA = a 3'-end 2'-deoxyribonucleotide-(2,3-dehydro-2,3-deoxyribose 5'-phosphate)-DNA + a 5'-end 5'-phospho-2'-deoxyribonucleoside-DNA + H(+)</text>
        <dbReference type="Rhea" id="RHEA:66592"/>
        <dbReference type="Rhea" id="RHEA-COMP:13180"/>
        <dbReference type="Rhea" id="RHEA-COMP:16897"/>
        <dbReference type="Rhea" id="RHEA-COMP:17067"/>
        <dbReference type="ChEBI" id="CHEBI:15378"/>
        <dbReference type="ChEBI" id="CHEBI:136412"/>
        <dbReference type="ChEBI" id="CHEBI:157695"/>
        <dbReference type="ChEBI" id="CHEBI:167181"/>
        <dbReference type="EC" id="4.2.99.18"/>
    </reaction>
</comment>
<feature type="domain" description="Formamidopyrimidine-DNA glycosylase catalytic" evidence="17">
    <location>
        <begin position="2"/>
        <end position="110"/>
    </location>
</feature>
<feature type="domain" description="FPG-type" evidence="16">
    <location>
        <begin position="229"/>
        <end position="263"/>
    </location>
</feature>
<evidence type="ECO:0000256" key="4">
    <source>
        <dbReference type="ARBA" id="ARBA00022723"/>
    </source>
</evidence>
<dbReference type="InterPro" id="IPR020629">
    <property type="entry name" value="FPG_Glyclase"/>
</dbReference>
<dbReference type="HAMAP" id="MF_00103">
    <property type="entry name" value="Fapy_DNA_glycosyl"/>
    <property type="match status" value="1"/>
</dbReference>
<evidence type="ECO:0000256" key="14">
    <source>
        <dbReference type="ARBA" id="ARBA00044632"/>
    </source>
</evidence>
<organism evidence="18 19">
    <name type="scientific">Candidatus Saganbacteria bacterium</name>
    <dbReference type="NCBI Taxonomy" id="2575572"/>
    <lineage>
        <taxon>Bacteria</taxon>
        <taxon>Bacillati</taxon>
        <taxon>Saganbacteria</taxon>
    </lineage>
</organism>
<evidence type="ECO:0000259" key="17">
    <source>
        <dbReference type="PROSITE" id="PS51068"/>
    </source>
</evidence>
<dbReference type="Gene3D" id="1.10.8.50">
    <property type="match status" value="1"/>
</dbReference>
<dbReference type="InterPro" id="IPR000214">
    <property type="entry name" value="Znf_DNA_glyclase/AP_lyase"/>
</dbReference>
<evidence type="ECO:0000256" key="6">
    <source>
        <dbReference type="ARBA" id="ARBA00022771"/>
    </source>
</evidence>
<gene>
    <name evidence="15" type="primary">mutM</name>
    <name evidence="15" type="synonym">fpg</name>
    <name evidence="18" type="ORF">FD145_765</name>
</gene>
<dbReference type="EMBL" id="WPAF01000010">
    <property type="protein sequence ID" value="KAF0134253.1"/>
    <property type="molecule type" value="Genomic_DNA"/>
</dbReference>
<keyword evidence="12 15" id="KW-0511">Multifunctional enzyme</keyword>
<keyword evidence="10 15" id="KW-0234">DNA repair</keyword>
<dbReference type="Pfam" id="PF01149">
    <property type="entry name" value="Fapy_DNA_glyco"/>
    <property type="match status" value="1"/>
</dbReference>
<evidence type="ECO:0000256" key="2">
    <source>
        <dbReference type="ARBA" id="ARBA00009409"/>
    </source>
</evidence>
<dbReference type="NCBIfam" id="NF002211">
    <property type="entry name" value="PRK01103.1"/>
    <property type="match status" value="1"/>
</dbReference>
<dbReference type="GO" id="GO:0008270">
    <property type="term" value="F:zinc ion binding"/>
    <property type="evidence" value="ECO:0007669"/>
    <property type="project" value="UniProtKB-UniRule"/>
</dbReference>
<evidence type="ECO:0000256" key="1">
    <source>
        <dbReference type="ARBA" id="ARBA00001668"/>
    </source>
</evidence>
<dbReference type="GO" id="GO:0003684">
    <property type="term" value="F:damaged DNA binding"/>
    <property type="evidence" value="ECO:0007669"/>
    <property type="project" value="InterPro"/>
</dbReference>
<dbReference type="CDD" id="cd08966">
    <property type="entry name" value="EcFpg-like_N"/>
    <property type="match status" value="1"/>
</dbReference>
<keyword evidence="5 15" id="KW-0227">DNA damage</keyword>
<dbReference type="AlphaFoldDB" id="A0A833L3P5"/>
<dbReference type="GO" id="GO:0006284">
    <property type="term" value="P:base-excision repair"/>
    <property type="evidence" value="ECO:0007669"/>
    <property type="project" value="InterPro"/>
</dbReference>
<keyword evidence="8 15" id="KW-0862">Zinc</keyword>
<keyword evidence="6 15" id="KW-0863">Zinc-finger</keyword>
<dbReference type="InterPro" id="IPR012319">
    <property type="entry name" value="FPG_cat"/>
</dbReference>
<comment type="subunit">
    <text evidence="3 15">Monomer.</text>
</comment>
<evidence type="ECO:0000256" key="15">
    <source>
        <dbReference type="HAMAP-Rule" id="MF_00103"/>
    </source>
</evidence>
<evidence type="ECO:0000313" key="18">
    <source>
        <dbReference type="EMBL" id="KAF0134253.1"/>
    </source>
</evidence>
<evidence type="ECO:0000256" key="8">
    <source>
        <dbReference type="ARBA" id="ARBA00022833"/>
    </source>
</evidence>
<evidence type="ECO:0000313" key="19">
    <source>
        <dbReference type="Proteomes" id="UP000488506"/>
    </source>
</evidence>
<dbReference type="Proteomes" id="UP000488506">
    <property type="component" value="Unassembled WGS sequence"/>
</dbReference>
<dbReference type="Pfam" id="PF06827">
    <property type="entry name" value="zf-FPG_IleRS"/>
    <property type="match status" value="1"/>
</dbReference>
<keyword evidence="13 15" id="KW-0326">Glycosidase</keyword>
<reference evidence="18 19" key="1">
    <citation type="submission" date="2019-12" db="EMBL/GenBank/DDBJ databases">
        <authorList>
            <person name="Wolfe R."/>
            <person name="Danczak R."/>
            <person name="Wilkins M."/>
        </authorList>
    </citation>
    <scope>NUCLEOTIDE SEQUENCE [LARGE SCALE GENOMIC DNA]</scope>
    <source>
        <strain evidence="18">X2_MaxBin.013</strain>
    </source>
</reference>
<dbReference type="NCBIfam" id="TIGR00577">
    <property type="entry name" value="fpg"/>
    <property type="match status" value="1"/>
</dbReference>
<dbReference type="InterPro" id="IPR010979">
    <property type="entry name" value="Ribosomal_uS13-like_H2TH"/>
</dbReference>
<sequence length="263" mass="30245">MPELPEVETIRKGLLPLVKRKTIRKVVVIDKRVIKDIAPKEFIAEITGEKIADIERRAKYLLFKFKSGKYMVVHLGMTGRLIFTKDKYVKVEFKFSGNKSFYYSDMRLFGKIRFYDSYPNLDLGYEPLSKEFTFNVLKDILNKCKGIIKSVLLDQKLVAGLGNIYVLESLFYAGINPQRRANSLKDNEIKKLYFEIKNVLKKALNSRGTSFSSYVDAKGKKGSFQQKLSVYGKKDLPCPKCKTPIKRINAGNRGTYFCPNCQK</sequence>
<evidence type="ECO:0000256" key="7">
    <source>
        <dbReference type="ARBA" id="ARBA00022801"/>
    </source>
</evidence>
<feature type="active site" description="Proton donor; for delta-elimination activity" evidence="15">
    <location>
        <position position="253"/>
    </location>
</feature>
<dbReference type="InterPro" id="IPR015886">
    <property type="entry name" value="H2TH_FPG"/>
</dbReference>
<comment type="cofactor">
    <cofactor evidence="15">
        <name>Zn(2+)</name>
        <dbReference type="ChEBI" id="CHEBI:29105"/>
    </cofactor>
    <text evidence="15">Binds 1 zinc ion per subunit.</text>
</comment>
<dbReference type="InterPro" id="IPR015887">
    <property type="entry name" value="DNA_glyclase_Znf_dom_DNA_BS"/>
</dbReference>
<dbReference type="PROSITE" id="PS01242">
    <property type="entry name" value="ZF_FPG_1"/>
    <property type="match status" value="1"/>
</dbReference>
<feature type="active site" description="Schiff-base intermediate with DNA" evidence="15">
    <location>
        <position position="2"/>
    </location>
</feature>
<dbReference type="Gene3D" id="3.20.190.10">
    <property type="entry name" value="MutM-like, N-terminal"/>
    <property type="match status" value="1"/>
</dbReference>
<dbReference type="InterPro" id="IPR010663">
    <property type="entry name" value="Znf_FPG/IleRS"/>
</dbReference>
<feature type="active site" description="Proton donor" evidence="15">
    <location>
        <position position="3"/>
    </location>
</feature>
<dbReference type="FunFam" id="1.10.8.50:FF:000003">
    <property type="entry name" value="Formamidopyrimidine-DNA glycosylase"/>
    <property type="match status" value="1"/>
</dbReference>
<feature type="binding site" evidence="15">
    <location>
        <position position="107"/>
    </location>
    <ligand>
        <name>DNA</name>
        <dbReference type="ChEBI" id="CHEBI:16991"/>
    </ligand>
</feature>
<keyword evidence="9 15" id="KW-0238">DNA-binding</keyword>
<dbReference type="SMART" id="SM00898">
    <property type="entry name" value="Fapy_DNA_glyco"/>
    <property type="match status" value="1"/>
</dbReference>
<evidence type="ECO:0000256" key="12">
    <source>
        <dbReference type="ARBA" id="ARBA00023268"/>
    </source>
</evidence>
<evidence type="ECO:0000256" key="9">
    <source>
        <dbReference type="ARBA" id="ARBA00023125"/>
    </source>
</evidence>
<comment type="caution">
    <text evidence="18">The sequence shown here is derived from an EMBL/GenBank/DDBJ whole genome shotgun (WGS) entry which is preliminary data.</text>
</comment>
<comment type="similarity">
    <text evidence="2 15">Belongs to the FPG family.</text>
</comment>
<accession>A0A833L3P5</accession>
<comment type="caution">
    <text evidence="15">Lacks conserved residue(s) required for the propagation of feature annotation.</text>
</comment>
<dbReference type="SMART" id="SM01232">
    <property type="entry name" value="H2TH"/>
    <property type="match status" value="1"/>
</dbReference>
<dbReference type="PROSITE" id="PS51068">
    <property type="entry name" value="FPG_CAT"/>
    <property type="match status" value="1"/>
</dbReference>
<comment type="catalytic activity">
    <reaction evidence="1 15">
        <text>Hydrolysis of DNA containing ring-opened 7-methylguanine residues, releasing 2,6-diamino-4-hydroxy-5-(N-methyl)formamidopyrimidine.</text>
        <dbReference type="EC" id="3.2.2.23"/>
    </reaction>
</comment>
<feature type="active site" description="Proton donor; for beta-elimination activity" evidence="15">
    <location>
        <position position="59"/>
    </location>
</feature>
<keyword evidence="11 15" id="KW-0456">Lyase</keyword>
<dbReference type="GO" id="GO:0034039">
    <property type="term" value="F:8-oxo-7,8-dihydroguanine DNA N-glycosylase activity"/>
    <property type="evidence" value="ECO:0007669"/>
    <property type="project" value="TreeGrafter"/>
</dbReference>
<dbReference type="SUPFAM" id="SSF57716">
    <property type="entry name" value="Glucocorticoid receptor-like (DNA-binding domain)"/>
    <property type="match status" value="1"/>
</dbReference>
<evidence type="ECO:0000256" key="10">
    <source>
        <dbReference type="ARBA" id="ARBA00023204"/>
    </source>
</evidence>
<dbReference type="EC" id="4.2.99.18" evidence="15"/>
<dbReference type="Pfam" id="PF06831">
    <property type="entry name" value="H2TH"/>
    <property type="match status" value="1"/>
</dbReference>
<name>A0A833L3P5_UNCSA</name>
<dbReference type="PANTHER" id="PTHR22993">
    <property type="entry name" value="FORMAMIDOPYRIMIDINE-DNA GLYCOSYLASE"/>
    <property type="match status" value="1"/>
</dbReference>
<comment type="function">
    <text evidence="15">Involved in base excision repair of DNA damaged by oxidation or by mutagenic agents. Acts as DNA glycosylase that recognizes and removes damaged bases. Has a preference for oxidized purines, such as 7,8-dihydro-8-oxoguanine (8-oxoG). Has AP (apurinic/apyrimidinic) lyase activity and introduces nicks in the DNA strand. Cleaves the DNA backbone by beta-delta elimination to generate a single-strand break at the site of the removed base with both 3'- and 5'-phosphates.</text>
</comment>
<evidence type="ECO:0000256" key="5">
    <source>
        <dbReference type="ARBA" id="ARBA00022763"/>
    </source>
</evidence>
<evidence type="ECO:0000256" key="11">
    <source>
        <dbReference type="ARBA" id="ARBA00023239"/>
    </source>
</evidence>
<dbReference type="SUPFAM" id="SSF81624">
    <property type="entry name" value="N-terminal domain of MutM-like DNA repair proteins"/>
    <property type="match status" value="1"/>
</dbReference>
<evidence type="ECO:0000256" key="3">
    <source>
        <dbReference type="ARBA" id="ARBA00011245"/>
    </source>
</evidence>
<keyword evidence="4 15" id="KW-0479">Metal-binding</keyword>
<dbReference type="InterPro" id="IPR035937">
    <property type="entry name" value="FPG_N"/>
</dbReference>
<dbReference type="PANTHER" id="PTHR22993:SF9">
    <property type="entry name" value="FORMAMIDOPYRIMIDINE-DNA GLYCOSYLASE"/>
    <property type="match status" value="1"/>
</dbReference>
<dbReference type="PROSITE" id="PS51066">
    <property type="entry name" value="ZF_FPG_2"/>
    <property type="match status" value="1"/>
</dbReference>
<protein>
    <recommendedName>
        <fullName evidence="15">Formamidopyrimidine-DNA glycosylase</fullName>
        <shortName evidence="15">Fapy-DNA glycosylase</shortName>
        <ecNumber evidence="15">3.2.2.23</ecNumber>
    </recommendedName>
    <alternativeName>
        <fullName evidence="15">DNA-(apurinic or apyrimidinic site) lyase MutM</fullName>
        <shortName evidence="15">AP lyase MutM</shortName>
        <ecNumber evidence="15">4.2.99.18</ecNumber>
    </alternativeName>
</protein>
<evidence type="ECO:0000259" key="16">
    <source>
        <dbReference type="PROSITE" id="PS51066"/>
    </source>
</evidence>
<keyword evidence="7 15" id="KW-0378">Hydrolase</keyword>
<dbReference type="GO" id="GO:0140078">
    <property type="term" value="F:class I DNA-(apurinic or apyrimidinic site) endonuclease activity"/>
    <property type="evidence" value="ECO:0007669"/>
    <property type="project" value="UniProtKB-EC"/>
</dbReference>